<protein>
    <submittedName>
        <fullName evidence="1">Uncharacterized protein</fullName>
    </submittedName>
</protein>
<accession>A0A1V9ZIK7</accession>
<dbReference type="SUPFAM" id="SSF48403">
    <property type="entry name" value="Ankyrin repeat"/>
    <property type="match status" value="1"/>
</dbReference>
<dbReference type="AlphaFoldDB" id="A0A1V9ZIK7"/>
<dbReference type="EMBL" id="JNBS01001886">
    <property type="protein sequence ID" value="OQR97822.1"/>
    <property type="molecule type" value="Genomic_DNA"/>
</dbReference>
<dbReference type="STRING" id="74557.A0A1V9ZIK7"/>
<gene>
    <name evidence="1" type="ORF">THRCLA_06849</name>
</gene>
<reference evidence="1 2" key="1">
    <citation type="journal article" date="2014" name="Genome Biol. Evol.">
        <title>The secreted proteins of Achlya hypogyna and Thraustotheca clavata identify the ancestral oomycete secretome and reveal gene acquisitions by horizontal gene transfer.</title>
        <authorList>
            <person name="Misner I."/>
            <person name="Blouin N."/>
            <person name="Leonard G."/>
            <person name="Richards T.A."/>
            <person name="Lane C.E."/>
        </authorList>
    </citation>
    <scope>NUCLEOTIDE SEQUENCE [LARGE SCALE GENOMIC DNA]</scope>
    <source>
        <strain evidence="1 2">ATCC 34112</strain>
    </source>
</reference>
<name>A0A1V9ZIK7_9STRA</name>
<dbReference type="InterPro" id="IPR036770">
    <property type="entry name" value="Ankyrin_rpt-contain_sf"/>
</dbReference>
<sequence>MNGVVAFNVLTNDSLTTLILSYQYGVTHDLSRVCRRQRRSLKLSPFAQQKALILSQPDIFRCYMLLKLIEKNDLHHAKELLRQRPNGYLAPPVEASYIYGINNAAHLRDIEIIKFLHENQLAKATKDAMDIAASNGDIEIVQYLHANRKEGCSLIGFILAERYNYTAVIEYLNEHCSRDRNASPSVDPKLLAMNAVAKNMCHIQ</sequence>
<dbReference type="Gene3D" id="1.25.40.20">
    <property type="entry name" value="Ankyrin repeat-containing domain"/>
    <property type="match status" value="1"/>
</dbReference>
<dbReference type="PANTHER" id="PTHR46586">
    <property type="entry name" value="ANKYRIN REPEAT-CONTAINING PROTEIN"/>
    <property type="match status" value="1"/>
</dbReference>
<dbReference type="InterPro" id="IPR052050">
    <property type="entry name" value="SecEffector_AnkRepeat"/>
</dbReference>
<evidence type="ECO:0000313" key="2">
    <source>
        <dbReference type="Proteomes" id="UP000243217"/>
    </source>
</evidence>
<dbReference type="Proteomes" id="UP000243217">
    <property type="component" value="Unassembled WGS sequence"/>
</dbReference>
<evidence type="ECO:0000313" key="1">
    <source>
        <dbReference type="EMBL" id="OQR97822.1"/>
    </source>
</evidence>
<comment type="caution">
    <text evidence="1">The sequence shown here is derived from an EMBL/GenBank/DDBJ whole genome shotgun (WGS) entry which is preliminary data.</text>
</comment>
<organism evidence="1 2">
    <name type="scientific">Thraustotheca clavata</name>
    <dbReference type="NCBI Taxonomy" id="74557"/>
    <lineage>
        <taxon>Eukaryota</taxon>
        <taxon>Sar</taxon>
        <taxon>Stramenopiles</taxon>
        <taxon>Oomycota</taxon>
        <taxon>Saprolegniomycetes</taxon>
        <taxon>Saprolegniales</taxon>
        <taxon>Achlyaceae</taxon>
        <taxon>Thraustotheca</taxon>
    </lineage>
</organism>
<dbReference type="PANTHER" id="PTHR46586:SF3">
    <property type="entry name" value="ANKYRIN REPEAT-CONTAINING PROTEIN"/>
    <property type="match status" value="1"/>
</dbReference>
<keyword evidence="2" id="KW-1185">Reference proteome</keyword>
<proteinExistence type="predicted"/>